<reference evidence="2 3" key="2">
    <citation type="journal article" date="2013" name="IMA Fungus">
        <title>IMA Genome-F 1: Ceratocystis fimbriata: Draft nuclear genome sequence for the plant pathogen, Ceratocystis fimbriata.</title>
        <authorList>
            <person name="Wilken P.M."/>
            <person name="Steenkamp E.T."/>
            <person name="Wingfield M.J."/>
            <person name="de Beer Z.W."/>
            <person name="Wingfield B.D."/>
        </authorList>
    </citation>
    <scope>NUCLEOTIDE SEQUENCE [LARGE SCALE GENOMIC DNA]</scope>
    <source>
        <strain evidence="2 3">CBS 114723</strain>
    </source>
</reference>
<dbReference type="OrthoDB" id="448496at2759"/>
<dbReference type="Pfam" id="PF00994">
    <property type="entry name" value="MoCF_biosynth"/>
    <property type="match status" value="1"/>
</dbReference>
<evidence type="ECO:0000259" key="1">
    <source>
        <dbReference type="SMART" id="SM00852"/>
    </source>
</evidence>
<keyword evidence="3" id="KW-1185">Reference proteome</keyword>
<dbReference type="InterPro" id="IPR036425">
    <property type="entry name" value="MoaB/Mog-like_dom_sf"/>
</dbReference>
<comment type="caution">
    <text evidence="2">The sequence shown here is derived from an EMBL/GenBank/DDBJ whole genome shotgun (WGS) entry which is preliminary data.</text>
</comment>
<evidence type="ECO:0000313" key="2">
    <source>
        <dbReference type="EMBL" id="PHH56187.1"/>
    </source>
</evidence>
<dbReference type="InterPro" id="IPR001453">
    <property type="entry name" value="MoaB/Mog_dom"/>
</dbReference>
<dbReference type="GO" id="GO:0042726">
    <property type="term" value="P:flavin-containing compound metabolic process"/>
    <property type="evidence" value="ECO:0007669"/>
    <property type="project" value="TreeGrafter"/>
</dbReference>
<dbReference type="Proteomes" id="UP000222788">
    <property type="component" value="Unassembled WGS sequence"/>
</dbReference>
<evidence type="ECO:0000313" key="3">
    <source>
        <dbReference type="Proteomes" id="UP000222788"/>
    </source>
</evidence>
<dbReference type="Gene3D" id="3.40.980.10">
    <property type="entry name" value="MoaB/Mog-like domain"/>
    <property type="match status" value="1"/>
</dbReference>
<sequence>MASADERNNRPIRTAACLIIGDEVLGGKVIDVYLTHLSFFYEVFKMVPPADISVRPRQTRPTLHVGASVSELKRIEVIGDDEEEIAEAVSRMSSKYDFVVTSGGIGPTHDDITYQAIGKAFSLPLTMHQPTYDRMKRLMKPHPSQPNFDWNVESPDRTARERMVILPLDLSRDLSKQIIYTWDDLWVPVTVVNGNVHILPGIPQLFERLIDGLKPSISPRLEGQGTHRVLISTPMSESAVALYLTKLAAVVEPKGIKVGSYPRFEKSRNTVTLVGQDQEYLESLVPEVIENVKGRRVTVEGEDDEPEAT</sequence>
<dbReference type="PANTHER" id="PTHR47675">
    <property type="entry name" value="MOLYBDOPTERIN BINDING DOMAIN PROTEIN (AFU_ORTHOLOGUE AFUA_5G11210)"/>
    <property type="match status" value="1"/>
</dbReference>
<dbReference type="STRING" id="1035309.A0A2C5XJM4"/>
<accession>A0A2C5XJM4</accession>
<dbReference type="SUPFAM" id="SSF53218">
    <property type="entry name" value="Molybdenum cofactor biosynthesis proteins"/>
    <property type="match status" value="1"/>
</dbReference>
<name>A0A2C5XJM4_9PEZI</name>
<dbReference type="PANTHER" id="PTHR47675:SF1">
    <property type="entry name" value="MOLYBDOPTERIN BINDING DOMAIN PROTEIN (AFU_ORTHOLOGUE AFUA_5G11210)"/>
    <property type="match status" value="1"/>
</dbReference>
<dbReference type="GO" id="GO:0047884">
    <property type="term" value="F:FAD diphosphatase activity"/>
    <property type="evidence" value="ECO:0007669"/>
    <property type="project" value="TreeGrafter"/>
</dbReference>
<proteinExistence type="predicted"/>
<dbReference type="EMBL" id="APWK03000001">
    <property type="protein sequence ID" value="PHH56187.1"/>
    <property type="molecule type" value="Genomic_DNA"/>
</dbReference>
<organism evidence="2 3">
    <name type="scientific">Ceratocystis fimbriata CBS 114723</name>
    <dbReference type="NCBI Taxonomy" id="1035309"/>
    <lineage>
        <taxon>Eukaryota</taxon>
        <taxon>Fungi</taxon>
        <taxon>Dikarya</taxon>
        <taxon>Ascomycota</taxon>
        <taxon>Pezizomycotina</taxon>
        <taxon>Sordariomycetes</taxon>
        <taxon>Hypocreomycetidae</taxon>
        <taxon>Microascales</taxon>
        <taxon>Ceratocystidaceae</taxon>
        <taxon>Ceratocystis</taxon>
    </lineage>
</organism>
<dbReference type="SMART" id="SM00852">
    <property type="entry name" value="MoCF_biosynth"/>
    <property type="match status" value="1"/>
</dbReference>
<gene>
    <name evidence="2" type="primary">YMR178W</name>
    <name evidence="2" type="ORF">CFIMG_000376RAa</name>
</gene>
<feature type="domain" description="MoaB/Mog" evidence="1">
    <location>
        <begin position="16"/>
        <end position="220"/>
    </location>
</feature>
<reference evidence="2 3" key="1">
    <citation type="journal article" date="2013" name="Fungal Biol.">
        <title>Analysis of microsatellite markers in the genome of the plant pathogen Ceratocystis fimbriata.</title>
        <authorList>
            <person name="Simpson M.C."/>
            <person name="Wilken P.M."/>
            <person name="Coetzee M.P."/>
            <person name="Wingfield M.J."/>
            <person name="Wingfield B.D."/>
        </authorList>
    </citation>
    <scope>NUCLEOTIDE SEQUENCE [LARGE SCALE GENOMIC DNA]</scope>
    <source>
        <strain evidence="2 3">CBS 114723</strain>
    </source>
</reference>
<protein>
    <submittedName>
        <fullName evidence="2">Uncharacterized protein YMR178W</fullName>
    </submittedName>
</protein>
<dbReference type="AlphaFoldDB" id="A0A2C5XJM4"/>